<sequence>MPPKKKPKTKEEIKEQKRIAERLRYQRLKNDPVKREQLKEKERRNYQRKKEKGTRKSVKDMSRREHKAVTKEWRKHCATYRAKKKALKEITNNFVRENTPESEGSPSPQNSVSPSIPPMTTPRSDASNARKRNARKKRNKIIKDKDKKIEYYRKKSEKYRKRLERLKKVKTKENVDISSTKLIEMCDSPEARREVVKKALFGEVLNAQLKENYANLKTCKEKQIFGKVVSGKLIHKYKLWRNKDSSISYKIIQKSARQSGLVPKLRTRKDKISSDCINTVRTFYENDNNSRLGAGKRECLTREGVKKQKRYLSDSLGNLYKKFQAEHFKISYTTFCRLRPFWVITPNVNKRDTCLCIKHANIDLKLSALHRRRILTYNNHTALLEKTCCNRYNELCLSRTCQRCIDKNPDYREFDDSRPIEFKQWISEKQTYNDPKTKNTRTLTKYLKKTFTVRPRELIEELHEDLEAYYQHERNITHQYNAIKKYKQNLTDEDAIIHIDFSENYCSKYGQEIQAFHFGGSRLQLSLHTVIVYTKNSIKSYCTVSKNLTHSPAAIWAHLRPIFKTLPPNIKSIHFVSDGPVTQYKNKTMFYILASRLQKEVLNVKKFTWNYSESGHGKGAPDGIGATCKRTADAVVATGGDIDNLESFVEAIQRRCSGITLFTIDDKAIQELTDDLQNETVNLKGFNGTLKIHQVKAKILKSPLESAPSAAKLIMKSLSCTCEDECQHFNLGVLEYKNKTKLNVHDIYTDSERKNMDNLQDSTMETDDDAALAGPSSINQQNYTIGDYVLVKFLVRNTEYCYAAVINKIDTEEGELTVTFLKICDDKGHTFRVDENDVSDVSFDQVLKKLPNPDIALKGKRIFYYFNIPVPVFEK</sequence>
<organism evidence="2 3">
    <name type="scientific">Galleria mellonella</name>
    <name type="common">Greater wax moth</name>
    <dbReference type="NCBI Taxonomy" id="7137"/>
    <lineage>
        <taxon>Eukaryota</taxon>
        <taxon>Metazoa</taxon>
        <taxon>Ecdysozoa</taxon>
        <taxon>Arthropoda</taxon>
        <taxon>Hexapoda</taxon>
        <taxon>Insecta</taxon>
        <taxon>Pterygota</taxon>
        <taxon>Neoptera</taxon>
        <taxon>Endopterygota</taxon>
        <taxon>Lepidoptera</taxon>
        <taxon>Glossata</taxon>
        <taxon>Ditrysia</taxon>
        <taxon>Pyraloidea</taxon>
        <taxon>Pyralidae</taxon>
        <taxon>Galleriinae</taxon>
        <taxon>Galleria</taxon>
    </lineage>
</organism>
<feature type="compositionally biased region" description="Basic residues" evidence="1">
    <location>
        <begin position="73"/>
        <end position="86"/>
    </location>
</feature>
<dbReference type="Proteomes" id="UP001652740">
    <property type="component" value="Unplaced"/>
</dbReference>
<feature type="region of interest" description="Disordered" evidence="1">
    <location>
        <begin position="20"/>
        <end position="147"/>
    </location>
</feature>
<dbReference type="PANTHER" id="PTHR46601">
    <property type="entry name" value="ULP_PROTEASE DOMAIN-CONTAINING PROTEIN"/>
    <property type="match status" value="1"/>
</dbReference>
<feature type="compositionally biased region" description="Basic and acidic residues" evidence="1">
    <location>
        <begin position="20"/>
        <end position="45"/>
    </location>
</feature>
<protein>
    <submittedName>
        <fullName evidence="3">Uncharacterized protein LOC113519363</fullName>
    </submittedName>
</protein>
<dbReference type="RefSeq" id="XP_026760224.2">
    <property type="nucleotide sequence ID" value="XM_026904423.3"/>
</dbReference>
<evidence type="ECO:0000256" key="1">
    <source>
        <dbReference type="SAM" id="MobiDB-lite"/>
    </source>
</evidence>
<dbReference type="PANTHER" id="PTHR46601:SF1">
    <property type="entry name" value="ADF-H DOMAIN-CONTAINING PROTEIN"/>
    <property type="match status" value="1"/>
</dbReference>
<dbReference type="GeneID" id="113519363"/>
<keyword evidence="2" id="KW-1185">Reference proteome</keyword>
<dbReference type="KEGG" id="gmw:113519363"/>
<evidence type="ECO:0000313" key="3">
    <source>
        <dbReference type="RefSeq" id="XP_026760224.2"/>
    </source>
</evidence>
<feature type="compositionally biased region" description="Polar residues" evidence="1">
    <location>
        <begin position="90"/>
        <end position="114"/>
    </location>
</feature>
<name>A0A6J1WVL0_GALME</name>
<evidence type="ECO:0000313" key="2">
    <source>
        <dbReference type="Proteomes" id="UP001652740"/>
    </source>
</evidence>
<dbReference type="AlphaFoldDB" id="A0A6J1WVL0"/>
<feature type="compositionally biased region" description="Basic residues" evidence="1">
    <location>
        <begin position="129"/>
        <end position="140"/>
    </location>
</feature>
<dbReference type="InParanoid" id="A0A6J1WVL0"/>
<feature type="compositionally biased region" description="Basic and acidic residues" evidence="1">
    <location>
        <begin position="57"/>
        <end position="72"/>
    </location>
</feature>
<accession>A0A6J1WVL0</accession>
<feature type="compositionally biased region" description="Basic residues" evidence="1">
    <location>
        <begin position="46"/>
        <end position="56"/>
    </location>
</feature>
<reference evidence="3" key="1">
    <citation type="submission" date="2025-08" db="UniProtKB">
        <authorList>
            <consortium name="RefSeq"/>
        </authorList>
    </citation>
    <scope>IDENTIFICATION</scope>
    <source>
        <tissue evidence="3">Whole larvae</tissue>
    </source>
</reference>
<gene>
    <name evidence="3" type="primary">LOC113519363</name>
</gene>
<proteinExistence type="predicted"/>